<dbReference type="OrthoDB" id="6882193at2"/>
<evidence type="ECO:0000313" key="1">
    <source>
        <dbReference type="EMBL" id="ALI03379.1"/>
    </source>
</evidence>
<reference evidence="1 2" key="2">
    <citation type="journal article" date="2018" name="Nature">
        <title>Mutant phenotypes for thousands of bacterial genes of unknown function.</title>
        <authorList>
            <person name="Price M.N."/>
            <person name="Wetmore K.M."/>
            <person name="Waters R.J."/>
            <person name="Callaghan M."/>
            <person name="Ray J."/>
            <person name="Liu H."/>
            <person name="Kuehl J.V."/>
            <person name="Melnyk R.A."/>
            <person name="Lamson J.S."/>
            <person name="Suh Y."/>
            <person name="Carlson H.K."/>
            <person name="Esquivel Z."/>
            <person name="Sadeeshkumar H."/>
            <person name="Chakraborty R."/>
            <person name="Zane G.M."/>
            <person name="Rubin B.E."/>
            <person name="Wall J.D."/>
            <person name="Visel A."/>
            <person name="Bristow J."/>
            <person name="Blow M.J."/>
            <person name="Arkin A.P."/>
            <person name="Deutschbauer A.M."/>
        </authorList>
    </citation>
    <scope>NUCLEOTIDE SEQUENCE [LARGE SCALE GENOMIC DNA]</scope>
    <source>
        <strain evidence="1 2">FW300-N2E3</strain>
    </source>
</reference>
<protein>
    <submittedName>
        <fullName evidence="1">Uncharacterized protein</fullName>
    </submittedName>
</protein>
<dbReference type="AlphaFoldDB" id="A0A0N9WFN1"/>
<gene>
    <name evidence="1" type="ORF">AO353_20730</name>
</gene>
<sequence length="138" mass="15535">MHPTVETALTIISSERDESEYSDSFEAVRAVVVALGEEDLADRLFLDIPGSVPFELIADLFDLLAWQTDDNGAAITRSVENWLLDGRDIRKVRIALNLEVYPFRHANEMYRVLSALGESTPEVAHRCQEMIASRKQVS</sequence>
<dbReference type="Proteomes" id="UP000066487">
    <property type="component" value="Chromosome"/>
</dbReference>
<reference evidence="2" key="1">
    <citation type="submission" date="2015-09" db="EMBL/GenBank/DDBJ databases">
        <title>Whole genome sequence of Pseudomonas fluorescens FW300-N2E3.</title>
        <authorList>
            <person name="Ray J."/>
            <person name="Melnyk R."/>
            <person name="Deutschbauer A."/>
        </authorList>
    </citation>
    <scope>NUCLEOTIDE SEQUENCE [LARGE SCALE GENOMIC DNA]</scope>
    <source>
        <strain evidence="2">FW300-N2E3</strain>
    </source>
</reference>
<name>A0A0N9WFN1_PSEFL</name>
<proteinExistence type="predicted"/>
<evidence type="ECO:0000313" key="2">
    <source>
        <dbReference type="Proteomes" id="UP000066487"/>
    </source>
</evidence>
<dbReference type="EMBL" id="CP012830">
    <property type="protein sequence ID" value="ALI03379.1"/>
    <property type="molecule type" value="Genomic_DNA"/>
</dbReference>
<dbReference type="RefSeq" id="WP_054596636.1">
    <property type="nucleotide sequence ID" value="NZ_CP012830.1"/>
</dbReference>
<organism evidence="1 2">
    <name type="scientific">Pseudomonas fluorescens</name>
    <dbReference type="NCBI Taxonomy" id="294"/>
    <lineage>
        <taxon>Bacteria</taxon>
        <taxon>Pseudomonadati</taxon>
        <taxon>Pseudomonadota</taxon>
        <taxon>Gammaproteobacteria</taxon>
        <taxon>Pseudomonadales</taxon>
        <taxon>Pseudomonadaceae</taxon>
        <taxon>Pseudomonas</taxon>
    </lineage>
</organism>
<accession>A0A0N9WFN1</accession>